<gene>
    <name evidence="2" type="ORF">UFOPK3543_02813</name>
</gene>
<sequence length="69" mass="7272">MHDEHADCTRRAGEGGSLVDDPERDHLVGQFAQLSAVTDDAALHLAGHDCGVGRVDQGGEVDGHDQKPV</sequence>
<reference evidence="2" key="1">
    <citation type="submission" date="2020-05" db="EMBL/GenBank/DDBJ databases">
        <authorList>
            <person name="Chiriac C."/>
            <person name="Salcher M."/>
            <person name="Ghai R."/>
            <person name="Kavagutti S V."/>
        </authorList>
    </citation>
    <scope>NUCLEOTIDE SEQUENCE</scope>
</reference>
<dbReference type="EMBL" id="CAFBMH010000160">
    <property type="protein sequence ID" value="CAB4933560.1"/>
    <property type="molecule type" value="Genomic_DNA"/>
</dbReference>
<accession>A0A6J7IRX7</accession>
<evidence type="ECO:0000313" key="2">
    <source>
        <dbReference type="EMBL" id="CAB4933560.1"/>
    </source>
</evidence>
<proteinExistence type="predicted"/>
<dbReference type="AlphaFoldDB" id="A0A6J7IRX7"/>
<name>A0A6J7IRX7_9ZZZZ</name>
<feature type="region of interest" description="Disordered" evidence="1">
    <location>
        <begin position="1"/>
        <end position="23"/>
    </location>
</feature>
<feature type="compositionally biased region" description="Basic and acidic residues" evidence="1">
    <location>
        <begin position="1"/>
        <end position="13"/>
    </location>
</feature>
<organism evidence="2">
    <name type="scientific">freshwater metagenome</name>
    <dbReference type="NCBI Taxonomy" id="449393"/>
    <lineage>
        <taxon>unclassified sequences</taxon>
        <taxon>metagenomes</taxon>
        <taxon>ecological metagenomes</taxon>
    </lineage>
</organism>
<evidence type="ECO:0000256" key="1">
    <source>
        <dbReference type="SAM" id="MobiDB-lite"/>
    </source>
</evidence>
<protein>
    <submittedName>
        <fullName evidence="2">Unannotated protein</fullName>
    </submittedName>
</protein>